<evidence type="ECO:0000313" key="2">
    <source>
        <dbReference type="Proteomes" id="UP000189431"/>
    </source>
</evidence>
<sequence>MLARRQTMRPAFNAGFFFRYWMRLEPRSPGKRKKLAAFAKVTKQGADTKKHTVSARVAVGFLG</sequence>
<keyword evidence="2" id="KW-1185">Reference proteome</keyword>
<protein>
    <submittedName>
        <fullName evidence="1">Uncharacterized protein</fullName>
    </submittedName>
</protein>
<comment type="caution">
    <text evidence="1">The sequence shown here is derived from an EMBL/GenBank/DDBJ whole genome shotgun (WGS) entry which is preliminary data.</text>
</comment>
<gene>
    <name evidence="1" type="ORF">BZJ21_05070</name>
</gene>
<reference evidence="2" key="1">
    <citation type="submission" date="2017-01" db="EMBL/GenBank/DDBJ databases">
        <title>Draft genome of the species Salinivibrio costicola subsp. alcaliphilus.</title>
        <authorList>
            <person name="Lopez-Hermoso C."/>
            <person name="De La Haba R."/>
            <person name="Sanchez-Porro C."/>
            <person name="Ventosa A."/>
        </authorList>
    </citation>
    <scope>NUCLEOTIDE SEQUENCE [LARGE SCALE GENOMIC DNA]</scope>
    <source>
        <strain evidence="2">CBH448</strain>
    </source>
</reference>
<dbReference type="Proteomes" id="UP000189431">
    <property type="component" value="Unassembled WGS sequence"/>
</dbReference>
<name>A0ABX3KS64_SALCS</name>
<dbReference type="EMBL" id="MUFR01000010">
    <property type="protein sequence ID" value="OOF34566.1"/>
    <property type="molecule type" value="Genomic_DNA"/>
</dbReference>
<evidence type="ECO:0000313" key="1">
    <source>
        <dbReference type="EMBL" id="OOF34566.1"/>
    </source>
</evidence>
<organism evidence="1 2">
    <name type="scientific">Salinivibrio costicola subsp. alcaliphilus</name>
    <dbReference type="NCBI Taxonomy" id="272773"/>
    <lineage>
        <taxon>Bacteria</taxon>
        <taxon>Pseudomonadati</taxon>
        <taxon>Pseudomonadota</taxon>
        <taxon>Gammaproteobacteria</taxon>
        <taxon>Vibrionales</taxon>
        <taxon>Vibrionaceae</taxon>
        <taxon>Salinivibrio</taxon>
    </lineage>
</organism>
<proteinExistence type="predicted"/>
<accession>A0ABX3KS64</accession>